<evidence type="ECO:0000256" key="3">
    <source>
        <dbReference type="ARBA" id="ARBA00022692"/>
    </source>
</evidence>
<evidence type="ECO:0000256" key="9">
    <source>
        <dbReference type="SAM" id="MobiDB-lite"/>
    </source>
</evidence>
<dbReference type="Pfam" id="PF00702">
    <property type="entry name" value="Hydrolase"/>
    <property type="match status" value="1"/>
</dbReference>
<organism evidence="11 12">
    <name type="scientific">Nocardia thailandica</name>
    <dbReference type="NCBI Taxonomy" id="257275"/>
    <lineage>
        <taxon>Bacteria</taxon>
        <taxon>Bacillati</taxon>
        <taxon>Actinomycetota</taxon>
        <taxon>Actinomycetes</taxon>
        <taxon>Mycobacteriales</taxon>
        <taxon>Nocardiaceae</taxon>
        <taxon>Nocardia</taxon>
    </lineage>
</organism>
<dbReference type="PROSITE" id="PS00154">
    <property type="entry name" value="ATPASE_E1_E2"/>
    <property type="match status" value="1"/>
</dbReference>
<dbReference type="PANTHER" id="PTHR48085:SF5">
    <property type="entry name" value="CADMIUM_ZINC-TRANSPORTING ATPASE HMA4-RELATED"/>
    <property type="match status" value="1"/>
</dbReference>
<name>A0ABW6PYR1_9NOCA</name>
<dbReference type="Pfam" id="PF00122">
    <property type="entry name" value="E1-E2_ATPase"/>
    <property type="match status" value="1"/>
</dbReference>
<evidence type="ECO:0000256" key="6">
    <source>
        <dbReference type="ARBA" id="ARBA00022989"/>
    </source>
</evidence>
<evidence type="ECO:0000256" key="7">
    <source>
        <dbReference type="ARBA" id="ARBA00023136"/>
    </source>
</evidence>
<keyword evidence="8" id="KW-0067">ATP-binding</keyword>
<dbReference type="NCBIfam" id="TIGR01525">
    <property type="entry name" value="ATPase-IB_hvy"/>
    <property type="match status" value="1"/>
</dbReference>
<dbReference type="SFLD" id="SFLDS00003">
    <property type="entry name" value="Haloacid_Dehalogenase"/>
    <property type="match status" value="1"/>
</dbReference>
<reference evidence="11 12" key="1">
    <citation type="submission" date="2024-10" db="EMBL/GenBank/DDBJ databases">
        <title>The Natural Products Discovery Center: Release of the First 8490 Sequenced Strains for Exploring Actinobacteria Biosynthetic Diversity.</title>
        <authorList>
            <person name="Kalkreuter E."/>
            <person name="Kautsar S.A."/>
            <person name="Yang D."/>
            <person name="Bader C.D."/>
            <person name="Teijaro C.N."/>
            <person name="Fluegel L."/>
            <person name="Davis C.M."/>
            <person name="Simpson J.R."/>
            <person name="Lauterbach L."/>
            <person name="Steele A.D."/>
            <person name="Gui C."/>
            <person name="Meng S."/>
            <person name="Li G."/>
            <person name="Viehrig K."/>
            <person name="Ye F."/>
            <person name="Su P."/>
            <person name="Kiefer A.F."/>
            <person name="Nichols A."/>
            <person name="Cepeda A.J."/>
            <person name="Yan W."/>
            <person name="Fan B."/>
            <person name="Jiang Y."/>
            <person name="Adhikari A."/>
            <person name="Zheng C.-J."/>
            <person name="Schuster L."/>
            <person name="Cowan T.M."/>
            <person name="Smanski M.J."/>
            <person name="Chevrette M.G."/>
            <person name="De Carvalho L.P.S."/>
            <person name="Shen B."/>
        </authorList>
    </citation>
    <scope>NUCLEOTIDE SEQUENCE [LARGE SCALE GENOMIC DNA]</scope>
    <source>
        <strain evidence="11 12">NPDC004045</strain>
    </source>
</reference>
<dbReference type="Gene3D" id="2.70.150.10">
    <property type="entry name" value="Calcium-transporting ATPase, cytoplasmic transduction domain A"/>
    <property type="match status" value="1"/>
</dbReference>
<protein>
    <submittedName>
        <fullName evidence="11">Heavy metal translocating P-type ATPase</fullName>
    </submittedName>
</protein>
<accession>A0ABW6PYR1</accession>
<dbReference type="InterPro" id="IPR051014">
    <property type="entry name" value="Cation_Transport_ATPase_IB"/>
</dbReference>
<keyword evidence="8" id="KW-0547">Nucleotide-binding</keyword>
<comment type="similarity">
    <text evidence="2 8">Belongs to the cation transport ATPase (P-type) (TC 3.A.3) family. Type IB subfamily.</text>
</comment>
<evidence type="ECO:0000259" key="10">
    <source>
        <dbReference type="Pfam" id="PF00122"/>
    </source>
</evidence>
<comment type="subcellular location">
    <subcellularLocation>
        <location evidence="1">Cell membrane</location>
        <topology evidence="1">Multi-pass membrane protein</topology>
    </subcellularLocation>
</comment>
<proteinExistence type="inferred from homology"/>
<dbReference type="NCBIfam" id="TIGR01494">
    <property type="entry name" value="ATPase_P-type"/>
    <property type="match status" value="1"/>
</dbReference>
<evidence type="ECO:0000256" key="8">
    <source>
        <dbReference type="RuleBase" id="RU362081"/>
    </source>
</evidence>
<feature type="transmembrane region" description="Helical" evidence="8">
    <location>
        <begin position="34"/>
        <end position="51"/>
    </location>
</feature>
<evidence type="ECO:0000256" key="1">
    <source>
        <dbReference type="ARBA" id="ARBA00004651"/>
    </source>
</evidence>
<dbReference type="Gene3D" id="3.40.50.1000">
    <property type="entry name" value="HAD superfamily/HAD-like"/>
    <property type="match status" value="1"/>
</dbReference>
<dbReference type="SUPFAM" id="SSF81653">
    <property type="entry name" value="Calcium ATPase, transduction domain A"/>
    <property type="match status" value="1"/>
</dbReference>
<dbReference type="InterPro" id="IPR018303">
    <property type="entry name" value="ATPase_P-typ_P_site"/>
</dbReference>
<dbReference type="SFLD" id="SFLDG00002">
    <property type="entry name" value="C1.7:_P-type_atpase_like"/>
    <property type="match status" value="1"/>
</dbReference>
<gene>
    <name evidence="11" type="ORF">ACFYTF_31020</name>
</gene>
<dbReference type="RefSeq" id="WP_104362248.1">
    <property type="nucleotide sequence ID" value="NZ_JBIAMX010000038.1"/>
</dbReference>
<dbReference type="SUPFAM" id="SSF56784">
    <property type="entry name" value="HAD-like"/>
    <property type="match status" value="1"/>
</dbReference>
<keyword evidence="5" id="KW-1278">Translocase</keyword>
<evidence type="ECO:0000313" key="11">
    <source>
        <dbReference type="EMBL" id="MFF0547273.1"/>
    </source>
</evidence>
<sequence length="653" mass="67040">MSDACGCGHDEPTVDENGDEREPEKLWQITEIRAAALAGVLLLAGLIVGWVGGPDSVKLVLEALALAVAGYTFVPNTLKRLAKGKIGVGTLMTIAAVGAVLLGEVGEAAMLAFLFAISEGLEEYAVTRTRRGLRALLSLVPDTATVLRDGAEQVVAPAELRLGEIMIVKPGERIATDGIIAAGRTALDTSAITGESVPVEAGPGDEVFAGSINGTGVLEVEVTASAQDNSLAKIVRIVEAEQSRKGEAQRLADKIAKPLVPAVMVAAAVIAAIGSVFGDPLVWIERALVVLVAASPCALAIAIPVTVVAAIGAASKLGVLVKGGAALEALGRIRTVALDKTGTLTRNQPVVIDVATANGATRDDVLAVAAALEARSEHPLARAILAAVDDCEPADDVDAVTGAGLTGAIDSTPVRLGRPGWIDPGPLATDIERMQHTGATAVLIERAGTVIGAVAVRDELRPEAHEVIAGLRRDGYQVAMLTGDNDRTARALAADVGIDEVHADLRPEDKARIVETLRRERPTAMVGDGVNDAPALATADLGIAMGAMGTDVAIETADVALMGEDLRHLPQALHHARRSRTIMLQNVGLSLAIITVLMPLALFGVLGLAAVVLVHEVAEIVVIANGVRAGRARALAGPRAAAPTPVPVSAAHA</sequence>
<dbReference type="InterPro" id="IPR023214">
    <property type="entry name" value="HAD_sf"/>
</dbReference>
<keyword evidence="7 8" id="KW-0472">Membrane</keyword>
<dbReference type="InterPro" id="IPR027256">
    <property type="entry name" value="P-typ_ATPase_IB"/>
</dbReference>
<dbReference type="InterPro" id="IPR023298">
    <property type="entry name" value="ATPase_P-typ_TM_dom_sf"/>
</dbReference>
<dbReference type="InterPro" id="IPR059000">
    <property type="entry name" value="ATPase_P-type_domA"/>
</dbReference>
<comment type="caution">
    <text evidence="11">The sequence shown here is derived from an EMBL/GenBank/DDBJ whole genome shotgun (WGS) entry which is preliminary data.</text>
</comment>
<dbReference type="Proteomes" id="UP001601444">
    <property type="component" value="Unassembled WGS sequence"/>
</dbReference>
<dbReference type="InterPro" id="IPR001757">
    <property type="entry name" value="P_typ_ATPase"/>
</dbReference>
<dbReference type="InterPro" id="IPR023299">
    <property type="entry name" value="ATPase_P-typ_cyto_dom_N"/>
</dbReference>
<dbReference type="InterPro" id="IPR044492">
    <property type="entry name" value="P_typ_ATPase_HD_dom"/>
</dbReference>
<keyword evidence="6 8" id="KW-1133">Transmembrane helix</keyword>
<dbReference type="NCBIfam" id="TIGR01512">
    <property type="entry name" value="ATPase-IB2_Cd"/>
    <property type="match status" value="1"/>
</dbReference>
<keyword evidence="12" id="KW-1185">Reference proteome</keyword>
<feature type="transmembrane region" description="Helical" evidence="8">
    <location>
        <begin position="289"/>
        <end position="314"/>
    </location>
</feature>
<dbReference type="InterPro" id="IPR008250">
    <property type="entry name" value="ATPase_P-typ_transduc_dom_A_sf"/>
</dbReference>
<dbReference type="InterPro" id="IPR036412">
    <property type="entry name" value="HAD-like_sf"/>
</dbReference>
<dbReference type="PRINTS" id="PR00119">
    <property type="entry name" value="CATATPASE"/>
</dbReference>
<keyword evidence="8" id="KW-1003">Cell membrane</keyword>
<feature type="transmembrane region" description="Helical" evidence="8">
    <location>
        <begin position="57"/>
        <end position="74"/>
    </location>
</feature>
<keyword evidence="4 8" id="KW-0479">Metal-binding</keyword>
<keyword evidence="3 8" id="KW-0812">Transmembrane</keyword>
<feature type="transmembrane region" description="Helical" evidence="8">
    <location>
        <begin position="259"/>
        <end position="277"/>
    </location>
</feature>
<evidence type="ECO:0000256" key="5">
    <source>
        <dbReference type="ARBA" id="ARBA00022967"/>
    </source>
</evidence>
<dbReference type="SUPFAM" id="SSF81665">
    <property type="entry name" value="Calcium ATPase, transmembrane domain M"/>
    <property type="match status" value="1"/>
</dbReference>
<dbReference type="EMBL" id="JBIAMX010000038">
    <property type="protein sequence ID" value="MFF0547273.1"/>
    <property type="molecule type" value="Genomic_DNA"/>
</dbReference>
<dbReference type="SFLD" id="SFLDF00027">
    <property type="entry name" value="p-type_atpase"/>
    <property type="match status" value="1"/>
</dbReference>
<evidence type="ECO:0000256" key="2">
    <source>
        <dbReference type="ARBA" id="ARBA00006024"/>
    </source>
</evidence>
<evidence type="ECO:0000313" key="12">
    <source>
        <dbReference type="Proteomes" id="UP001601444"/>
    </source>
</evidence>
<feature type="transmembrane region" description="Helical" evidence="8">
    <location>
        <begin position="587"/>
        <end position="614"/>
    </location>
</feature>
<evidence type="ECO:0000256" key="4">
    <source>
        <dbReference type="ARBA" id="ARBA00022723"/>
    </source>
</evidence>
<feature type="region of interest" description="Disordered" evidence="9">
    <location>
        <begin position="1"/>
        <end position="21"/>
    </location>
</feature>
<dbReference type="CDD" id="cd02079">
    <property type="entry name" value="P-type_ATPase_HM"/>
    <property type="match status" value="1"/>
</dbReference>
<feature type="domain" description="P-type ATPase A" evidence="10">
    <location>
        <begin position="139"/>
        <end position="239"/>
    </location>
</feature>
<dbReference type="Gene3D" id="3.40.1110.10">
    <property type="entry name" value="Calcium-transporting ATPase, cytoplasmic domain N"/>
    <property type="match status" value="1"/>
</dbReference>
<dbReference type="PANTHER" id="PTHR48085">
    <property type="entry name" value="CADMIUM/ZINC-TRANSPORTING ATPASE HMA2-RELATED"/>
    <property type="match status" value="1"/>
</dbReference>
<dbReference type="NCBIfam" id="TIGR01511">
    <property type="entry name" value="ATPase-IB1_Cu"/>
    <property type="match status" value="1"/>
</dbReference>